<feature type="binding site" evidence="5">
    <location>
        <position position="110"/>
    </location>
    <ligand>
        <name>Fe cation</name>
        <dbReference type="ChEBI" id="CHEBI:24875"/>
        <note>catalytic</note>
    </ligand>
</feature>
<dbReference type="GO" id="GO:0016121">
    <property type="term" value="P:carotene catabolic process"/>
    <property type="evidence" value="ECO:0007669"/>
    <property type="project" value="TreeGrafter"/>
</dbReference>
<dbReference type="GO" id="GO:0003834">
    <property type="term" value="F:beta-carotene 15,15'-dioxygenase activity"/>
    <property type="evidence" value="ECO:0007669"/>
    <property type="project" value="TreeGrafter"/>
</dbReference>
<comment type="caution">
    <text evidence="6">The sequence shown here is derived from an EMBL/GenBank/DDBJ whole genome shotgun (WGS) entry which is preliminary data.</text>
</comment>
<organism evidence="6 7">
    <name type="scientific">Elysia chlorotica</name>
    <name type="common">Eastern emerald elysia</name>
    <name type="synonym">Sea slug</name>
    <dbReference type="NCBI Taxonomy" id="188477"/>
    <lineage>
        <taxon>Eukaryota</taxon>
        <taxon>Metazoa</taxon>
        <taxon>Spiralia</taxon>
        <taxon>Lophotrochozoa</taxon>
        <taxon>Mollusca</taxon>
        <taxon>Gastropoda</taxon>
        <taxon>Heterobranchia</taxon>
        <taxon>Euthyneura</taxon>
        <taxon>Panpulmonata</taxon>
        <taxon>Sacoglossa</taxon>
        <taxon>Placobranchoidea</taxon>
        <taxon>Plakobranchidae</taxon>
        <taxon>Elysia</taxon>
    </lineage>
</organism>
<evidence type="ECO:0000313" key="6">
    <source>
        <dbReference type="EMBL" id="RUS68447.1"/>
    </source>
</evidence>
<gene>
    <name evidence="6" type="ORF">EGW08_023791</name>
</gene>
<protein>
    <recommendedName>
        <fullName evidence="8">Carotenoid oxygenase</fullName>
    </recommendedName>
</protein>
<dbReference type="Proteomes" id="UP000271974">
    <property type="component" value="Unassembled WGS sequence"/>
</dbReference>
<evidence type="ECO:0000313" key="7">
    <source>
        <dbReference type="Proteomes" id="UP000271974"/>
    </source>
</evidence>
<evidence type="ECO:0000256" key="3">
    <source>
        <dbReference type="ARBA" id="ARBA00023002"/>
    </source>
</evidence>
<dbReference type="InterPro" id="IPR004294">
    <property type="entry name" value="Carotenoid_Oase"/>
</dbReference>
<dbReference type="GO" id="GO:0042574">
    <property type="term" value="P:retinal metabolic process"/>
    <property type="evidence" value="ECO:0007669"/>
    <property type="project" value="TreeGrafter"/>
</dbReference>
<dbReference type="PANTHER" id="PTHR10543:SF24">
    <property type="entry name" value="CAROTENOID ISOMEROOXYGENASE"/>
    <property type="match status" value="1"/>
</dbReference>
<sequence length="116" mass="13230">EFPRINEEYSSKKYKYAYFGSRTDDELFLNSIVKLNTQSNDTIIKHFPGCLISEPIFTAQPNASNEDEGVIFLNAIDLQRQLSFIAYLNAKDLSVLYKAYLPIQIPPALHGITLKK</sequence>
<evidence type="ECO:0008006" key="8">
    <source>
        <dbReference type="Google" id="ProtNLM"/>
    </source>
</evidence>
<keyword evidence="3" id="KW-0560">Oxidoreductase</keyword>
<reference evidence="6 7" key="1">
    <citation type="submission" date="2019-01" db="EMBL/GenBank/DDBJ databases">
        <title>A draft genome assembly of the solar-powered sea slug Elysia chlorotica.</title>
        <authorList>
            <person name="Cai H."/>
            <person name="Li Q."/>
            <person name="Fang X."/>
            <person name="Li J."/>
            <person name="Curtis N.E."/>
            <person name="Altenburger A."/>
            <person name="Shibata T."/>
            <person name="Feng M."/>
            <person name="Maeda T."/>
            <person name="Schwartz J.A."/>
            <person name="Shigenobu S."/>
            <person name="Lundholm N."/>
            <person name="Nishiyama T."/>
            <person name="Yang H."/>
            <person name="Hasebe M."/>
            <person name="Li S."/>
            <person name="Pierce S.K."/>
            <person name="Wang J."/>
        </authorList>
    </citation>
    <scope>NUCLEOTIDE SEQUENCE [LARGE SCALE GENOMIC DNA]</scope>
    <source>
        <strain evidence="6">EC2010</strain>
        <tissue evidence="6">Whole organism of an adult</tissue>
    </source>
</reference>
<keyword evidence="4 5" id="KW-0408">Iron</keyword>
<dbReference type="EMBL" id="RQTK01002819">
    <property type="protein sequence ID" value="RUS68447.1"/>
    <property type="molecule type" value="Genomic_DNA"/>
</dbReference>
<dbReference type="GO" id="GO:0010436">
    <property type="term" value="F:carotenoid dioxygenase activity"/>
    <property type="evidence" value="ECO:0007669"/>
    <property type="project" value="TreeGrafter"/>
</dbReference>
<keyword evidence="7" id="KW-1185">Reference proteome</keyword>
<accession>A0A433SI36</accession>
<dbReference type="PANTHER" id="PTHR10543">
    <property type="entry name" value="BETA-CAROTENE DIOXYGENASE"/>
    <property type="match status" value="1"/>
</dbReference>
<evidence type="ECO:0000256" key="5">
    <source>
        <dbReference type="PIRSR" id="PIRSR604294-1"/>
    </source>
</evidence>
<keyword evidence="2 5" id="KW-0479">Metal-binding</keyword>
<name>A0A433SI36_ELYCH</name>
<evidence type="ECO:0000256" key="2">
    <source>
        <dbReference type="ARBA" id="ARBA00022723"/>
    </source>
</evidence>
<comment type="cofactor">
    <cofactor evidence="5">
        <name>Fe(2+)</name>
        <dbReference type="ChEBI" id="CHEBI:29033"/>
    </cofactor>
    <text evidence="5">Binds 1 Fe(2+) ion per subunit.</text>
</comment>
<dbReference type="Pfam" id="PF03055">
    <property type="entry name" value="RPE65"/>
    <property type="match status" value="1"/>
</dbReference>
<dbReference type="OrthoDB" id="407010at2759"/>
<dbReference type="STRING" id="188477.A0A433SI36"/>
<proteinExistence type="inferred from homology"/>
<comment type="similarity">
    <text evidence="1">Belongs to the carotenoid oxygenase family.</text>
</comment>
<evidence type="ECO:0000256" key="4">
    <source>
        <dbReference type="ARBA" id="ARBA00023004"/>
    </source>
</evidence>
<dbReference type="GO" id="GO:0046872">
    <property type="term" value="F:metal ion binding"/>
    <property type="evidence" value="ECO:0007669"/>
    <property type="project" value="UniProtKB-KW"/>
</dbReference>
<evidence type="ECO:0000256" key="1">
    <source>
        <dbReference type="ARBA" id="ARBA00006787"/>
    </source>
</evidence>
<feature type="non-terminal residue" evidence="6">
    <location>
        <position position="1"/>
    </location>
</feature>
<dbReference type="AlphaFoldDB" id="A0A433SI36"/>